<protein>
    <recommendedName>
        <fullName evidence="6">Translation initiation factor eIF2B subunit delta</fullName>
    </recommendedName>
    <alternativeName>
        <fullName evidence="7">eIF2B GDP-GTP exchange factor subunit delta</fullName>
    </alternativeName>
</protein>
<dbReference type="Pfam" id="PF01008">
    <property type="entry name" value="IF-2B"/>
    <property type="match status" value="1"/>
</dbReference>
<organism evidence="11">
    <name type="scientific">Blastobotrys adeninivorans</name>
    <name type="common">Yeast</name>
    <name type="synonym">Arxula adeninivorans</name>
    <dbReference type="NCBI Taxonomy" id="409370"/>
    <lineage>
        <taxon>Eukaryota</taxon>
        <taxon>Fungi</taxon>
        <taxon>Dikarya</taxon>
        <taxon>Ascomycota</taxon>
        <taxon>Saccharomycotina</taxon>
        <taxon>Dipodascomycetes</taxon>
        <taxon>Dipodascales</taxon>
        <taxon>Trichomonascaceae</taxon>
        <taxon>Blastobotrys</taxon>
    </lineage>
</organism>
<reference evidence="11" key="1">
    <citation type="submission" date="2014-02" db="EMBL/GenBank/DDBJ databases">
        <authorList>
            <person name="Genoscope - CEA"/>
        </authorList>
    </citation>
    <scope>NUCLEOTIDE SEQUENCE</scope>
    <source>
        <strain evidence="11">LS3</strain>
    </source>
</reference>
<dbReference type="EMBL" id="HG937693">
    <property type="protein sequence ID" value="CDP35445.1"/>
    <property type="molecule type" value="Genomic_DNA"/>
</dbReference>
<dbReference type="GO" id="GO:0005829">
    <property type="term" value="C:cytosol"/>
    <property type="evidence" value="ECO:0007669"/>
    <property type="project" value="UniProtKB-SubCell"/>
</dbReference>
<dbReference type="InterPro" id="IPR000649">
    <property type="entry name" value="IF-2B-related"/>
</dbReference>
<evidence type="ECO:0000256" key="5">
    <source>
        <dbReference type="ARBA" id="ARBA00022917"/>
    </source>
</evidence>
<evidence type="ECO:0000256" key="8">
    <source>
        <dbReference type="ARBA" id="ARBA00046432"/>
    </source>
</evidence>
<dbReference type="AlphaFoldDB" id="A0A060T2U5"/>
<reference evidence="11" key="2">
    <citation type="submission" date="2014-06" db="EMBL/GenBank/DDBJ databases">
        <title>The complete genome of Blastobotrys (Arxula) adeninivorans LS3 - a yeast of biotechnological interest.</title>
        <authorList>
            <person name="Kunze G."/>
            <person name="Gaillardin C."/>
            <person name="Czernicka M."/>
            <person name="Durrens P."/>
            <person name="Martin T."/>
            <person name="Boer E."/>
            <person name="Gabaldon T."/>
            <person name="Cruz J."/>
            <person name="Talla E."/>
            <person name="Marck C."/>
            <person name="Goffeau A."/>
            <person name="Barbe V."/>
            <person name="Baret P."/>
            <person name="Baronian K."/>
            <person name="Beier S."/>
            <person name="Bleykasten C."/>
            <person name="Bode R."/>
            <person name="Casaregola S."/>
            <person name="Despons L."/>
            <person name="Fairhead C."/>
            <person name="Giersberg M."/>
            <person name="Gierski P."/>
            <person name="Hahnel U."/>
            <person name="Hartmann A."/>
            <person name="Jankowska D."/>
            <person name="Jubin C."/>
            <person name="Jung P."/>
            <person name="Lafontaine I."/>
            <person name="Leh-Louis V."/>
            <person name="Lemaire M."/>
            <person name="Marcet-Houben M."/>
            <person name="Mascher M."/>
            <person name="Morel G."/>
            <person name="Richard G.-F."/>
            <person name="Riechen J."/>
            <person name="Sacerdot C."/>
            <person name="Sarkar A."/>
            <person name="Savel G."/>
            <person name="Schacherer J."/>
            <person name="Sherman D."/>
            <person name="Straub M.-L."/>
            <person name="Stein N."/>
            <person name="Thierry A."/>
            <person name="Trautwein-Schult A."/>
            <person name="Westhof E."/>
            <person name="Worch S."/>
            <person name="Dujon B."/>
            <person name="Souciet J.-L."/>
            <person name="Wincker P."/>
            <person name="Scholz U."/>
            <person name="Neuveglise N."/>
        </authorList>
    </citation>
    <scope>NUCLEOTIDE SEQUENCE</scope>
    <source>
        <strain evidence="11">LS3</strain>
    </source>
</reference>
<accession>A0A060T2U5</accession>
<evidence type="ECO:0000256" key="2">
    <source>
        <dbReference type="ARBA" id="ARBA00007251"/>
    </source>
</evidence>
<dbReference type="Gene3D" id="3.40.50.10470">
    <property type="entry name" value="Translation initiation factor eif-2b, domain 2"/>
    <property type="match status" value="1"/>
</dbReference>
<keyword evidence="3" id="KW-0963">Cytoplasm</keyword>
<evidence type="ECO:0000256" key="10">
    <source>
        <dbReference type="SAM" id="MobiDB-lite"/>
    </source>
</evidence>
<evidence type="ECO:0000256" key="3">
    <source>
        <dbReference type="ARBA" id="ARBA00022490"/>
    </source>
</evidence>
<keyword evidence="4" id="KW-0396">Initiation factor</keyword>
<evidence type="ECO:0000313" key="11">
    <source>
        <dbReference type="EMBL" id="CDP35445.1"/>
    </source>
</evidence>
<keyword evidence="5" id="KW-0648">Protein biosynthesis</keyword>
<dbReference type="InterPro" id="IPR042529">
    <property type="entry name" value="IF_2B-like_C"/>
</dbReference>
<evidence type="ECO:0000256" key="9">
    <source>
        <dbReference type="RuleBase" id="RU003814"/>
    </source>
</evidence>
<sequence length="411" mass="45073">MSEQQLSAKELKAKRRAEKVKQRAAAQGQAAPVPGKPAQNQKGGPKQLLQQQQQPLVPAERRMALFNHLETHGKSTTAQAPKEVHPAVLSLALQYSEYKVLGSTDRCKAMLEAFKQVIRDYTTPSGTTLSRNLTTVLSHQIDFLKSARPLSISMGNSIRWLKQEISKVSIDVSEPVAKTGLIEAIDSFVRDRIDIADQVIVSSAVQSIEDDAVILTYARSSVVQQTLIKAHEEGKKFRVIVVDSRPLFEGKKAAKELAEHGIRCTYVLLTALPYVIKEVTTVFLGAHAMVSNGLLYSRVGTAMVATAAKSRNIPVVVLCESIKFADRVQLDSVTFNELSSPDLLTDLSKDPENKRVPSEALKDWRDEPNLGVLSILYDLSPVGTIKKVITELGSLPASSVPVVLREYKASI</sequence>
<feature type="region of interest" description="Disordered" evidence="10">
    <location>
        <begin position="1"/>
        <end position="55"/>
    </location>
</feature>
<evidence type="ECO:0000256" key="6">
    <source>
        <dbReference type="ARBA" id="ARBA00044147"/>
    </source>
</evidence>
<evidence type="ECO:0000256" key="7">
    <source>
        <dbReference type="ARBA" id="ARBA00044356"/>
    </source>
</evidence>
<proteinExistence type="inferred from homology"/>
<comment type="similarity">
    <text evidence="2 9">Belongs to the eIF-2B alpha/beta/delta subunits family.</text>
</comment>
<evidence type="ECO:0000256" key="4">
    <source>
        <dbReference type="ARBA" id="ARBA00022540"/>
    </source>
</evidence>
<gene>
    <name evidence="11" type="ORF">GNLVRS02_ARAD1C35684g</name>
</gene>
<dbReference type="PANTHER" id="PTHR10233:SF14">
    <property type="entry name" value="TRANSLATION INITIATION FACTOR EIF-2B SUBUNIT DELTA"/>
    <property type="match status" value="1"/>
</dbReference>
<dbReference type="InterPro" id="IPR037171">
    <property type="entry name" value="NagB/RpiA_transferase-like"/>
</dbReference>
<comment type="subcellular location">
    <subcellularLocation>
        <location evidence="1">Cytoplasm</location>
        <location evidence="1">Cytosol</location>
    </subcellularLocation>
</comment>
<dbReference type="SUPFAM" id="SSF100950">
    <property type="entry name" value="NagB/RpiA/CoA transferase-like"/>
    <property type="match status" value="1"/>
</dbReference>
<feature type="compositionally biased region" description="Low complexity" evidence="10">
    <location>
        <begin position="23"/>
        <end position="55"/>
    </location>
</feature>
<dbReference type="GO" id="GO:0003743">
    <property type="term" value="F:translation initiation factor activity"/>
    <property type="evidence" value="ECO:0007669"/>
    <property type="project" value="UniProtKB-KW"/>
</dbReference>
<comment type="subunit">
    <text evidence="8">Component of the translation initiation factor 2B (eIF2B) complex which is a heterodecamer of two sets of five different subunits: alpha, beta, gamma, delta and epsilon. Subunits alpha, beta and delta comprise a regulatory subcomplex and subunits epsilon and gamma comprise a catalytic subcomplex. Within the complex, the hexameric regulatory complex resides at the center, with the two heterodimeric catalytic subcomplexes bound on opposite sides.</text>
</comment>
<dbReference type="PANTHER" id="PTHR10233">
    <property type="entry name" value="TRANSLATION INITIATION FACTOR EIF-2B"/>
    <property type="match status" value="1"/>
</dbReference>
<evidence type="ECO:0000256" key="1">
    <source>
        <dbReference type="ARBA" id="ARBA00004514"/>
    </source>
</evidence>
<name>A0A060T2U5_BLAAD</name>
<dbReference type="PhylomeDB" id="A0A060T2U5"/>